<feature type="domain" description="Response regulatory" evidence="6">
    <location>
        <begin position="6"/>
        <end position="120"/>
    </location>
</feature>
<keyword evidence="1" id="KW-0805">Transcription regulation</keyword>
<evidence type="ECO:0000313" key="8">
    <source>
        <dbReference type="Proteomes" id="UP000076625"/>
    </source>
</evidence>
<dbReference type="PROSITE" id="PS50043">
    <property type="entry name" value="HTH_LUXR_2"/>
    <property type="match status" value="1"/>
</dbReference>
<organism evidence="7 8">
    <name type="scientific">Crenobacter luteus</name>
    <dbReference type="NCBI Taxonomy" id="1452487"/>
    <lineage>
        <taxon>Bacteria</taxon>
        <taxon>Pseudomonadati</taxon>
        <taxon>Pseudomonadota</taxon>
        <taxon>Betaproteobacteria</taxon>
        <taxon>Neisseriales</taxon>
        <taxon>Neisseriaceae</taxon>
        <taxon>Crenobacter</taxon>
    </lineage>
</organism>
<dbReference type="SMART" id="SM00421">
    <property type="entry name" value="HTH_LUXR"/>
    <property type="match status" value="1"/>
</dbReference>
<evidence type="ECO:0000256" key="1">
    <source>
        <dbReference type="ARBA" id="ARBA00023015"/>
    </source>
</evidence>
<dbReference type="Pfam" id="PF00072">
    <property type="entry name" value="Response_reg"/>
    <property type="match status" value="1"/>
</dbReference>
<sequence length="204" mass="23030">MDHSPIIYLVDDDDAVRQSLSLLIRTVGLRAEVFARPDDFLAAYDANAIGCVVLDIRMPGMSGFEVLERLAEARVTHPVVMVTGHGSVDLCRRAFKTGAMEFLQKPIDDQLFLDTLQKAVKQHIATREKQRVSHEARQKFDRLSEREREVFALMAEGLSTKQIAKELGLSPRTVETHRAHLFAKLEVESLVQLIRVYCGLLSEE</sequence>
<keyword evidence="4" id="KW-0597">Phosphoprotein</keyword>
<dbReference type="SUPFAM" id="SSF52172">
    <property type="entry name" value="CheY-like"/>
    <property type="match status" value="1"/>
</dbReference>
<dbReference type="PROSITE" id="PS50110">
    <property type="entry name" value="RESPONSE_REGULATORY"/>
    <property type="match status" value="1"/>
</dbReference>
<dbReference type="SMART" id="SM00448">
    <property type="entry name" value="REC"/>
    <property type="match status" value="1"/>
</dbReference>
<dbReference type="InterPro" id="IPR036388">
    <property type="entry name" value="WH-like_DNA-bd_sf"/>
</dbReference>
<evidence type="ECO:0000256" key="2">
    <source>
        <dbReference type="ARBA" id="ARBA00023125"/>
    </source>
</evidence>
<dbReference type="Pfam" id="PF00196">
    <property type="entry name" value="GerE"/>
    <property type="match status" value="1"/>
</dbReference>
<keyword evidence="2" id="KW-0238">DNA-binding</keyword>
<gene>
    <name evidence="7" type="ORF">AVW16_04200</name>
</gene>
<evidence type="ECO:0000313" key="7">
    <source>
        <dbReference type="EMBL" id="KZE35229.1"/>
    </source>
</evidence>
<dbReference type="Gene3D" id="3.40.50.2300">
    <property type="match status" value="1"/>
</dbReference>
<dbReference type="AlphaFoldDB" id="A0A165G687"/>
<reference evidence="8" key="1">
    <citation type="submission" date="2016-01" db="EMBL/GenBank/DDBJ databases">
        <title>Draft genome of Chromobacterium sp. F49.</title>
        <authorList>
            <person name="Hong K.W."/>
        </authorList>
    </citation>
    <scope>NUCLEOTIDE SEQUENCE [LARGE SCALE GENOMIC DNA]</scope>
    <source>
        <strain evidence="8">CN10</strain>
    </source>
</reference>
<keyword evidence="8" id="KW-1185">Reference proteome</keyword>
<dbReference type="InterPro" id="IPR000792">
    <property type="entry name" value="Tscrpt_reg_LuxR_C"/>
</dbReference>
<dbReference type="CDD" id="cd06170">
    <property type="entry name" value="LuxR_C_like"/>
    <property type="match status" value="1"/>
</dbReference>
<dbReference type="RefSeq" id="WP_066609413.1">
    <property type="nucleotide sequence ID" value="NZ_LQQU01000002.1"/>
</dbReference>
<comment type="caution">
    <text evidence="7">The sequence shown here is derived from an EMBL/GenBank/DDBJ whole genome shotgun (WGS) entry which is preliminary data.</text>
</comment>
<dbReference type="GO" id="GO:0000160">
    <property type="term" value="P:phosphorelay signal transduction system"/>
    <property type="evidence" value="ECO:0007669"/>
    <property type="project" value="InterPro"/>
</dbReference>
<dbReference type="PRINTS" id="PR00038">
    <property type="entry name" value="HTHLUXR"/>
</dbReference>
<dbReference type="Gene3D" id="1.10.10.10">
    <property type="entry name" value="Winged helix-like DNA-binding domain superfamily/Winged helix DNA-binding domain"/>
    <property type="match status" value="1"/>
</dbReference>
<dbReference type="OrthoDB" id="9780593at2"/>
<dbReference type="EMBL" id="LQQU01000002">
    <property type="protein sequence ID" value="KZE35229.1"/>
    <property type="molecule type" value="Genomic_DNA"/>
</dbReference>
<accession>A0A165G687</accession>
<evidence type="ECO:0000259" key="5">
    <source>
        <dbReference type="PROSITE" id="PS50043"/>
    </source>
</evidence>
<feature type="domain" description="HTH luxR-type" evidence="5">
    <location>
        <begin position="136"/>
        <end position="201"/>
    </location>
</feature>
<dbReference type="PANTHER" id="PTHR44688">
    <property type="entry name" value="DNA-BINDING TRANSCRIPTIONAL ACTIVATOR DEVR_DOSR"/>
    <property type="match status" value="1"/>
</dbReference>
<dbReference type="Proteomes" id="UP000076625">
    <property type="component" value="Unassembled WGS sequence"/>
</dbReference>
<dbReference type="GO" id="GO:0003677">
    <property type="term" value="F:DNA binding"/>
    <property type="evidence" value="ECO:0007669"/>
    <property type="project" value="UniProtKB-KW"/>
</dbReference>
<evidence type="ECO:0000259" key="6">
    <source>
        <dbReference type="PROSITE" id="PS50110"/>
    </source>
</evidence>
<feature type="modified residue" description="4-aspartylphosphate" evidence="4">
    <location>
        <position position="55"/>
    </location>
</feature>
<dbReference type="PANTHER" id="PTHR44688:SF16">
    <property type="entry name" value="DNA-BINDING TRANSCRIPTIONAL ACTIVATOR DEVR_DOSR"/>
    <property type="match status" value="1"/>
</dbReference>
<evidence type="ECO:0000256" key="3">
    <source>
        <dbReference type="ARBA" id="ARBA00023163"/>
    </source>
</evidence>
<proteinExistence type="predicted"/>
<dbReference type="InterPro" id="IPR001789">
    <property type="entry name" value="Sig_transdc_resp-reg_receiver"/>
</dbReference>
<dbReference type="GO" id="GO:0006355">
    <property type="term" value="P:regulation of DNA-templated transcription"/>
    <property type="evidence" value="ECO:0007669"/>
    <property type="project" value="InterPro"/>
</dbReference>
<dbReference type="SUPFAM" id="SSF46894">
    <property type="entry name" value="C-terminal effector domain of the bipartite response regulators"/>
    <property type="match status" value="1"/>
</dbReference>
<dbReference type="InterPro" id="IPR016032">
    <property type="entry name" value="Sig_transdc_resp-reg_C-effctor"/>
</dbReference>
<name>A0A165G687_9NEIS</name>
<dbReference type="STRING" id="1452487.AVW16_04200"/>
<protein>
    <submittedName>
        <fullName evidence="7">LuxR family transcriptional regulator</fullName>
    </submittedName>
</protein>
<dbReference type="InterPro" id="IPR011006">
    <property type="entry name" value="CheY-like_superfamily"/>
</dbReference>
<evidence type="ECO:0000256" key="4">
    <source>
        <dbReference type="PROSITE-ProRule" id="PRU00169"/>
    </source>
</evidence>
<dbReference type="PROSITE" id="PS00622">
    <property type="entry name" value="HTH_LUXR_1"/>
    <property type="match status" value="1"/>
</dbReference>
<keyword evidence="3" id="KW-0804">Transcription</keyword>